<evidence type="ECO:0000313" key="2">
    <source>
        <dbReference type="Proteomes" id="UP000241803"/>
    </source>
</evidence>
<reference evidence="1 2" key="1">
    <citation type="submission" date="2018-03" db="EMBL/GenBank/DDBJ databases">
        <title>Whole genome sequencing of Histamine producing bacteria.</title>
        <authorList>
            <person name="Butler K."/>
        </authorList>
    </citation>
    <scope>NUCLEOTIDE SEQUENCE [LARGE SCALE GENOMIC DNA]</scope>
    <source>
        <strain evidence="1 2">ATCC 19614</strain>
    </source>
</reference>
<comment type="caution">
    <text evidence="1">The sequence shown here is derived from an EMBL/GenBank/DDBJ whole genome shotgun (WGS) entry which is preliminary data.</text>
</comment>
<sequence>MKSIIHKVHIDIYKTTVFVSFDKEALVKKFDLDFSDDAGGSVFILKNGNLALWLPHRSYTLNVSDAAHECYHIADFIADRVGLVVQENTGNGHIAYLVGYMMDRVFDCVAAEEKMFS</sequence>
<dbReference type="EMBL" id="PYOC01000001">
    <property type="protein sequence ID" value="PSV50017.1"/>
    <property type="molecule type" value="Genomic_DNA"/>
</dbReference>
<evidence type="ECO:0000313" key="1">
    <source>
        <dbReference type="EMBL" id="PSV50017.1"/>
    </source>
</evidence>
<gene>
    <name evidence="1" type="ORF">C9J47_05565</name>
</gene>
<dbReference type="AlphaFoldDB" id="A0A2T3LF61"/>
<organism evidence="1 2">
    <name type="scientific">Photobacterium indicum</name>
    <dbReference type="NCBI Taxonomy" id="81447"/>
    <lineage>
        <taxon>Bacteria</taxon>
        <taxon>Pseudomonadati</taxon>
        <taxon>Pseudomonadota</taxon>
        <taxon>Gammaproteobacteria</taxon>
        <taxon>Vibrionales</taxon>
        <taxon>Vibrionaceae</taxon>
        <taxon>Photobacterium</taxon>
    </lineage>
</organism>
<name>A0A2T3LF61_9GAMM</name>
<dbReference type="Proteomes" id="UP000241803">
    <property type="component" value="Unassembled WGS sequence"/>
</dbReference>
<dbReference type="RefSeq" id="WP_107252601.1">
    <property type="nucleotide sequence ID" value="NZ_PYOC01000001.1"/>
</dbReference>
<keyword evidence="2" id="KW-1185">Reference proteome</keyword>
<protein>
    <submittedName>
        <fullName evidence="1">Uncharacterized protein</fullName>
    </submittedName>
</protein>
<accession>A0A2T3LF61</accession>
<proteinExistence type="predicted"/>